<comment type="subcellular location">
    <subcellularLocation>
        <location evidence="2">Nucleus</location>
    </subcellularLocation>
</comment>
<keyword evidence="11" id="KW-0539">Nucleus</keyword>
<evidence type="ECO:0000256" key="9">
    <source>
        <dbReference type="ARBA" id="ARBA00022842"/>
    </source>
</evidence>
<dbReference type="RefSeq" id="XP_058343028.1">
    <property type="nucleotide sequence ID" value="XM_058486154.1"/>
</dbReference>
<keyword evidence="4" id="KW-0540">Nuclease</keyword>
<feature type="domain" description="XPG-I" evidence="14">
    <location>
        <begin position="798"/>
        <end position="867"/>
    </location>
</feature>
<keyword evidence="10" id="KW-0234">DNA repair</keyword>
<dbReference type="SMART" id="SM00485">
    <property type="entry name" value="XPGN"/>
    <property type="match status" value="1"/>
</dbReference>
<evidence type="ECO:0000259" key="14">
    <source>
        <dbReference type="SMART" id="SM00484"/>
    </source>
</evidence>
<dbReference type="GO" id="GO:0006289">
    <property type="term" value="P:nucleotide-excision repair"/>
    <property type="evidence" value="ECO:0007669"/>
    <property type="project" value="InterPro"/>
</dbReference>
<evidence type="ECO:0000259" key="15">
    <source>
        <dbReference type="SMART" id="SM00485"/>
    </source>
</evidence>
<dbReference type="GO" id="GO:0003697">
    <property type="term" value="F:single-stranded DNA binding"/>
    <property type="evidence" value="ECO:0007669"/>
    <property type="project" value="InterPro"/>
</dbReference>
<accession>A0AAD7XXG5</accession>
<dbReference type="Gene3D" id="1.10.150.20">
    <property type="entry name" value="5' to 3' exonuclease, C-terminal subdomain"/>
    <property type="match status" value="1"/>
</dbReference>
<comment type="similarity">
    <text evidence="3">Belongs to the XPG/RAD2 endonuclease family. XPG subfamily.</text>
</comment>
<dbReference type="InterPro" id="IPR019974">
    <property type="entry name" value="XPG_CS"/>
</dbReference>
<dbReference type="Pfam" id="PF00752">
    <property type="entry name" value="XPG_N"/>
    <property type="match status" value="1"/>
</dbReference>
<dbReference type="PANTHER" id="PTHR16171">
    <property type="entry name" value="DNA REPAIR PROTEIN COMPLEMENTING XP-G CELLS-RELATED"/>
    <property type="match status" value="1"/>
</dbReference>
<evidence type="ECO:0000256" key="1">
    <source>
        <dbReference type="ARBA" id="ARBA00001946"/>
    </source>
</evidence>
<dbReference type="InterPro" id="IPR006085">
    <property type="entry name" value="XPG_DNA_repair_N"/>
</dbReference>
<name>A0AAD7XXG5_9FUNG</name>
<evidence type="ECO:0000313" key="17">
    <source>
        <dbReference type="Proteomes" id="UP001234581"/>
    </source>
</evidence>
<dbReference type="PRINTS" id="PR00853">
    <property type="entry name" value="XPGRADSUPER"/>
</dbReference>
<protein>
    <recommendedName>
        <fullName evidence="18">PIN domain-like protein</fullName>
    </recommendedName>
</protein>
<dbReference type="PANTHER" id="PTHR16171:SF7">
    <property type="entry name" value="DNA REPAIR PROTEIN RAD2"/>
    <property type="match status" value="1"/>
</dbReference>
<dbReference type="CDD" id="cd09904">
    <property type="entry name" value="H3TH_XPG"/>
    <property type="match status" value="1"/>
</dbReference>
<dbReference type="InterPro" id="IPR001044">
    <property type="entry name" value="XPG/Rad2_eukaryotes"/>
</dbReference>
<evidence type="ECO:0000256" key="10">
    <source>
        <dbReference type="ARBA" id="ARBA00023204"/>
    </source>
</evidence>
<dbReference type="PRINTS" id="PR00066">
    <property type="entry name" value="XRODRMPGMNTG"/>
</dbReference>
<feature type="compositionally biased region" description="Acidic residues" evidence="13">
    <location>
        <begin position="1056"/>
        <end position="1067"/>
    </location>
</feature>
<comment type="caution">
    <text evidence="16">The sequence shown here is derived from an EMBL/GenBank/DDBJ whole genome shotgun (WGS) entry which is preliminary data.</text>
</comment>
<reference evidence="16 17" key="1">
    <citation type="submission" date="2023-03" db="EMBL/GenBank/DDBJ databases">
        <title>Genome sequence of Lichtheimia ornata CBS 291.66.</title>
        <authorList>
            <person name="Mohabir J.T."/>
            <person name="Shea T.P."/>
            <person name="Kurbessoian T."/>
            <person name="Berby B."/>
            <person name="Fontaine J."/>
            <person name="Livny J."/>
            <person name="Gnirke A."/>
            <person name="Stajich J.E."/>
            <person name="Cuomo C.A."/>
        </authorList>
    </citation>
    <scope>NUCLEOTIDE SEQUENCE [LARGE SCALE GENOMIC DNA]</scope>
    <source>
        <strain evidence="16">CBS 291.66</strain>
    </source>
</reference>
<feature type="region of interest" description="Disordered" evidence="13">
    <location>
        <begin position="383"/>
        <end position="430"/>
    </location>
</feature>
<evidence type="ECO:0000256" key="11">
    <source>
        <dbReference type="ARBA" id="ARBA00023242"/>
    </source>
</evidence>
<dbReference type="InterPro" id="IPR006086">
    <property type="entry name" value="XPG-I_dom"/>
</dbReference>
<evidence type="ECO:0000313" key="16">
    <source>
        <dbReference type="EMBL" id="KAJ8658115.1"/>
    </source>
</evidence>
<evidence type="ECO:0000256" key="6">
    <source>
        <dbReference type="ARBA" id="ARBA00022759"/>
    </source>
</evidence>
<keyword evidence="9" id="KW-0460">Magnesium</keyword>
<proteinExistence type="inferred from homology"/>
<dbReference type="Pfam" id="PF00867">
    <property type="entry name" value="XPG_I"/>
    <property type="match status" value="1"/>
</dbReference>
<dbReference type="InterPro" id="IPR006084">
    <property type="entry name" value="XPG/Rad2"/>
</dbReference>
<keyword evidence="17" id="KW-1185">Reference proteome</keyword>
<keyword evidence="5" id="KW-0479">Metal-binding</keyword>
<organism evidence="16 17">
    <name type="scientific">Lichtheimia ornata</name>
    <dbReference type="NCBI Taxonomy" id="688661"/>
    <lineage>
        <taxon>Eukaryota</taxon>
        <taxon>Fungi</taxon>
        <taxon>Fungi incertae sedis</taxon>
        <taxon>Mucoromycota</taxon>
        <taxon>Mucoromycotina</taxon>
        <taxon>Mucoromycetes</taxon>
        <taxon>Mucorales</taxon>
        <taxon>Lichtheimiaceae</taxon>
        <taxon>Lichtheimia</taxon>
    </lineage>
</organism>
<evidence type="ECO:0000256" key="7">
    <source>
        <dbReference type="ARBA" id="ARBA00022763"/>
    </source>
</evidence>
<comment type="cofactor">
    <cofactor evidence="1">
        <name>Mg(2+)</name>
        <dbReference type="ChEBI" id="CHEBI:18420"/>
    </cofactor>
</comment>
<dbReference type="CDD" id="cd09868">
    <property type="entry name" value="PIN_XPG_RAD2"/>
    <property type="match status" value="2"/>
</dbReference>
<feature type="compositionally biased region" description="Polar residues" evidence="13">
    <location>
        <begin position="586"/>
        <end position="602"/>
    </location>
</feature>
<dbReference type="AlphaFoldDB" id="A0AAD7XXG5"/>
<dbReference type="SMART" id="SM00484">
    <property type="entry name" value="XPGI"/>
    <property type="match status" value="1"/>
</dbReference>
<dbReference type="SUPFAM" id="SSF88723">
    <property type="entry name" value="PIN domain-like"/>
    <property type="match status" value="1"/>
</dbReference>
<feature type="compositionally biased region" description="Basic and acidic residues" evidence="13">
    <location>
        <begin position="393"/>
        <end position="405"/>
    </location>
</feature>
<dbReference type="InterPro" id="IPR008918">
    <property type="entry name" value="HhH2"/>
</dbReference>
<dbReference type="FunFam" id="3.40.50.1010:FF:000061">
    <property type="entry name" value="Single-stranded DNA endonuclease (Eurofung)"/>
    <property type="match status" value="1"/>
</dbReference>
<keyword evidence="6" id="KW-0255">Endonuclease</keyword>
<evidence type="ECO:0000256" key="2">
    <source>
        <dbReference type="ARBA" id="ARBA00004123"/>
    </source>
</evidence>
<dbReference type="Proteomes" id="UP001234581">
    <property type="component" value="Unassembled WGS sequence"/>
</dbReference>
<evidence type="ECO:0000256" key="12">
    <source>
        <dbReference type="ARBA" id="ARBA00038112"/>
    </source>
</evidence>
<evidence type="ECO:0000256" key="8">
    <source>
        <dbReference type="ARBA" id="ARBA00022801"/>
    </source>
</evidence>
<dbReference type="SUPFAM" id="SSF47807">
    <property type="entry name" value="5' to 3' exonuclease, C-terminal subdomain"/>
    <property type="match status" value="1"/>
</dbReference>
<feature type="domain" description="XPG N-terminal" evidence="15">
    <location>
        <begin position="28"/>
        <end position="125"/>
    </location>
</feature>
<evidence type="ECO:0000256" key="13">
    <source>
        <dbReference type="SAM" id="MobiDB-lite"/>
    </source>
</evidence>
<dbReference type="SMART" id="SM00279">
    <property type="entry name" value="HhH2"/>
    <property type="match status" value="1"/>
</dbReference>
<dbReference type="Gene3D" id="3.40.50.1010">
    <property type="entry name" value="5'-nuclease"/>
    <property type="match status" value="2"/>
</dbReference>
<dbReference type="InterPro" id="IPR036279">
    <property type="entry name" value="5-3_exonuclease_C_sf"/>
</dbReference>
<feature type="region of interest" description="Disordered" evidence="13">
    <location>
        <begin position="1031"/>
        <end position="1082"/>
    </location>
</feature>
<evidence type="ECO:0000256" key="4">
    <source>
        <dbReference type="ARBA" id="ARBA00022722"/>
    </source>
</evidence>
<comment type="similarity">
    <text evidence="12">Belongs to the XPG/RAD2 endonuclease family. GEN subfamily.</text>
</comment>
<dbReference type="GO" id="GO:0005634">
    <property type="term" value="C:nucleus"/>
    <property type="evidence" value="ECO:0007669"/>
    <property type="project" value="UniProtKB-SubCell"/>
</dbReference>
<keyword evidence="7" id="KW-0227">DNA damage</keyword>
<evidence type="ECO:0008006" key="18">
    <source>
        <dbReference type="Google" id="ProtNLM"/>
    </source>
</evidence>
<dbReference type="GO" id="GO:0048256">
    <property type="term" value="F:flap endonuclease activity"/>
    <property type="evidence" value="ECO:0007669"/>
    <property type="project" value="UniProtKB-ARBA"/>
</dbReference>
<sequence length="1082" mass="124359">MQQEISNSRFRSFFVLSPALPTDQLAAMGVQGLWTLIEPTARPVQLETLRNRKMAVDASIWMHQFMRTMRDKEGNALRNGHLLGFFRRLCKLLFYNIKPVFVFDGGAPELKRATIRGRRQRREGVATNAKRTAEKILSAQVKQRVLYEEEQKRQQPPKEDDQQQSINLEEMEKAAALQEIKQKFKRDQYELPPLAGEGDRQQQDPRLATQQELIDFINDYRPSEQDIDTEAFQALPPEVQYEIVQDLKLKSRQTSWARLDEMVRQSRTALDFSKQQIKQLMHRNAMTQRMMEMDGLASKQESAPVRIAGERSREYLLVKNENFSEGLGWKLPGTDTPSDTAHVQETHRENETPMETGDKVQDAIASNPKLAALFQNIDNIDEEEEEDEWMDTTTHDNMTHDRRMDESEDDDDDEPLFLPHDTKPAPVFRPDDLLEDMDAYADDNDEAMQAVLHQIYADEANFNNETMTAASPLMDTTKEQELPDETHLDPDQMYNTWLSKVPDAFIYLHSMNDEYKQIIHDTIYDLDIDHLEKQLKRVQKSFGKTNDRDEMAQEALSFQEQFLSAVIDWKKVTHESATLDHHSPTPEDTTTATEHVNASTQPEKPIDVASSPESVHILDEGGSQDIITIDEYERQKATTLKDDAANVDENIPSDNDPPHDVVNTLTHDEDPTISPIATKDLLDQIPAEDGITSTDTGAIVEEHESSSKVVEEAEQMATEAPDELQYGYNSDEELVDKVEAEEDEYARFVSDIAQKDLESVRDELYKDMKELNKQQRKEMGNTDEITRQMTQDIQELLRLFGIPFVVSPMEAEAQCAELVHLSLVEGIVTDDSDVFLFGGSRIYKNMFNQQKYVECYMTTDIEREMRLDRGKLVQLAFLLGSDYTDGIPGIGPVAAIEILAEFSHDDDKNIIDPLRRFREWYESGHDNSDFQKKLRKKHKVIDFPHDFPNPLVVDAYYHPMVDDSKQAFEWGTPQLDTLRDYLMQSFGWSEGKADEVLLPVIKEMNKRKAEGQQSNIISFFGGSTNMAATNVAPHKRRAHKSKRVQNVISRWRRQEVDDEDDGEEEEKGDAPTKPKQKRARKK</sequence>
<dbReference type="GeneID" id="83213533"/>
<dbReference type="InterPro" id="IPR029060">
    <property type="entry name" value="PIN-like_dom_sf"/>
</dbReference>
<dbReference type="FunFam" id="1.10.150.20:FF:000030">
    <property type="entry name" value="Flap endonuclease GEN-like 1"/>
    <property type="match status" value="1"/>
</dbReference>
<feature type="compositionally biased region" description="Acidic residues" evidence="13">
    <location>
        <begin position="406"/>
        <end position="415"/>
    </location>
</feature>
<gene>
    <name evidence="16" type="ORF">O0I10_006122</name>
</gene>
<dbReference type="GO" id="GO:0046872">
    <property type="term" value="F:metal ion binding"/>
    <property type="evidence" value="ECO:0007669"/>
    <property type="project" value="UniProtKB-KW"/>
</dbReference>
<dbReference type="EMBL" id="JARTCD010000026">
    <property type="protein sequence ID" value="KAJ8658115.1"/>
    <property type="molecule type" value="Genomic_DNA"/>
</dbReference>
<dbReference type="PROSITE" id="PS00841">
    <property type="entry name" value="XPG_1"/>
    <property type="match status" value="1"/>
</dbReference>
<feature type="compositionally biased region" description="Basic residues" evidence="13">
    <location>
        <begin position="1033"/>
        <end position="1043"/>
    </location>
</feature>
<evidence type="ECO:0000256" key="5">
    <source>
        <dbReference type="ARBA" id="ARBA00022723"/>
    </source>
</evidence>
<keyword evidence="8" id="KW-0378">Hydrolase</keyword>
<feature type="region of interest" description="Disordered" evidence="13">
    <location>
        <begin position="577"/>
        <end position="609"/>
    </location>
</feature>
<evidence type="ECO:0000256" key="3">
    <source>
        <dbReference type="ARBA" id="ARBA00005283"/>
    </source>
</evidence>